<protein>
    <recommendedName>
        <fullName evidence="6">Prokaryotic-type class I peptide chain release factors domain-containing protein</fullName>
    </recommendedName>
</protein>
<dbReference type="OrthoDB" id="277888at2759"/>
<dbReference type="InterPro" id="IPR045853">
    <property type="entry name" value="Pep_chain_release_fac_I_sf"/>
</dbReference>
<evidence type="ECO:0000256" key="2">
    <source>
        <dbReference type="ARBA" id="ARBA00010835"/>
    </source>
</evidence>
<feature type="domain" description="Prokaryotic-type class I peptide chain release factors" evidence="6">
    <location>
        <begin position="30"/>
        <end position="126"/>
    </location>
</feature>
<dbReference type="AlphaFoldDB" id="A0A0C2GWT7"/>
<sequence>MIRCRTFRSILVSVRYVSIKEKLKGYKFPELKPEDCEQKYISGWGPGGQKVNTAQNAVQLRHIPTGLVVKVHESRLLPKNIDIAFERLKHVLDRHINGDNCYEEQYKRLQREKEAKANKKREMQRKLRKELEEDAKEPASEP</sequence>
<dbReference type="PANTHER" id="PTHR46203">
    <property type="entry name" value="PROBABLE PEPTIDE CHAIN RELEASE FACTOR C12ORF65"/>
    <property type="match status" value="1"/>
</dbReference>
<comment type="similarity">
    <text evidence="2">Belongs to the prokaryotic/mitochondrial release factor family.</text>
</comment>
<dbReference type="Pfam" id="PF00472">
    <property type="entry name" value="RF-1"/>
    <property type="match status" value="1"/>
</dbReference>
<evidence type="ECO:0000313" key="8">
    <source>
        <dbReference type="Proteomes" id="UP000054047"/>
    </source>
</evidence>
<dbReference type="InterPro" id="IPR000352">
    <property type="entry name" value="Pep_chain_release_fac_I"/>
</dbReference>
<dbReference type="Gene3D" id="3.30.160.20">
    <property type="match status" value="1"/>
</dbReference>
<evidence type="ECO:0000256" key="3">
    <source>
        <dbReference type="ARBA" id="ARBA00022946"/>
    </source>
</evidence>
<evidence type="ECO:0000256" key="4">
    <source>
        <dbReference type="ARBA" id="ARBA00023128"/>
    </source>
</evidence>
<dbReference type="GO" id="GO:0005739">
    <property type="term" value="C:mitochondrion"/>
    <property type="evidence" value="ECO:0007669"/>
    <property type="project" value="UniProtKB-SubCell"/>
</dbReference>
<keyword evidence="3" id="KW-0809">Transit peptide</keyword>
<accession>A0A0C2GWT7</accession>
<evidence type="ECO:0000259" key="6">
    <source>
        <dbReference type="Pfam" id="PF00472"/>
    </source>
</evidence>
<dbReference type="Proteomes" id="UP000054047">
    <property type="component" value="Unassembled WGS sequence"/>
</dbReference>
<organism evidence="7 8">
    <name type="scientific">Ancylostoma duodenale</name>
    <dbReference type="NCBI Taxonomy" id="51022"/>
    <lineage>
        <taxon>Eukaryota</taxon>
        <taxon>Metazoa</taxon>
        <taxon>Ecdysozoa</taxon>
        <taxon>Nematoda</taxon>
        <taxon>Chromadorea</taxon>
        <taxon>Rhabditida</taxon>
        <taxon>Rhabditina</taxon>
        <taxon>Rhabditomorpha</taxon>
        <taxon>Strongyloidea</taxon>
        <taxon>Ancylostomatidae</taxon>
        <taxon>Ancylostomatinae</taxon>
        <taxon>Ancylostoma</taxon>
    </lineage>
</organism>
<keyword evidence="8" id="KW-1185">Reference proteome</keyword>
<dbReference type="EMBL" id="KN729979">
    <property type="protein sequence ID" value="KIH61601.1"/>
    <property type="molecule type" value="Genomic_DNA"/>
</dbReference>
<name>A0A0C2GWT7_9BILA</name>
<gene>
    <name evidence="7" type="ORF">ANCDUO_08122</name>
</gene>
<dbReference type="PANTHER" id="PTHR46203:SF1">
    <property type="entry name" value="MITOCHONDRIAL TRANSLATION RELEASE FACTOR IN RESCUE"/>
    <property type="match status" value="1"/>
</dbReference>
<feature type="region of interest" description="Disordered" evidence="5">
    <location>
        <begin position="112"/>
        <end position="142"/>
    </location>
</feature>
<reference evidence="7 8" key="1">
    <citation type="submission" date="2013-12" db="EMBL/GenBank/DDBJ databases">
        <title>Draft genome of the parsitic nematode Ancylostoma duodenale.</title>
        <authorList>
            <person name="Mitreva M."/>
        </authorList>
    </citation>
    <scope>NUCLEOTIDE SEQUENCE [LARGE SCALE GENOMIC DNA]</scope>
    <source>
        <strain evidence="7 8">Zhejiang</strain>
    </source>
</reference>
<evidence type="ECO:0000256" key="5">
    <source>
        <dbReference type="SAM" id="MobiDB-lite"/>
    </source>
</evidence>
<evidence type="ECO:0000256" key="1">
    <source>
        <dbReference type="ARBA" id="ARBA00004173"/>
    </source>
</evidence>
<comment type="subcellular location">
    <subcellularLocation>
        <location evidence="1">Mitochondrion</location>
    </subcellularLocation>
</comment>
<dbReference type="GO" id="GO:0003747">
    <property type="term" value="F:translation release factor activity"/>
    <property type="evidence" value="ECO:0007669"/>
    <property type="project" value="InterPro"/>
</dbReference>
<proteinExistence type="inferred from homology"/>
<dbReference type="InterPro" id="IPR052405">
    <property type="entry name" value="Mito_Transl_Release_Factor"/>
</dbReference>
<keyword evidence="4" id="KW-0496">Mitochondrion</keyword>
<evidence type="ECO:0000313" key="7">
    <source>
        <dbReference type="EMBL" id="KIH61601.1"/>
    </source>
</evidence>
<dbReference type="SUPFAM" id="SSF75620">
    <property type="entry name" value="Release factor"/>
    <property type="match status" value="1"/>
</dbReference>